<dbReference type="GeneID" id="302996749"/>
<dbReference type="EMBL" id="SGVY01000071">
    <property type="protein sequence ID" value="TFH70906.1"/>
    <property type="molecule type" value="Genomic_DNA"/>
</dbReference>
<dbReference type="GO" id="GO:0006354">
    <property type="term" value="P:DNA-templated transcription elongation"/>
    <property type="evidence" value="ECO:0007669"/>
    <property type="project" value="InterPro"/>
</dbReference>
<dbReference type="InterPro" id="IPR005824">
    <property type="entry name" value="KOW"/>
</dbReference>
<evidence type="ECO:0000259" key="4">
    <source>
        <dbReference type="SMART" id="SM00739"/>
    </source>
</evidence>
<reference evidence="5 6" key="1">
    <citation type="submission" date="2019-02" db="EMBL/GenBank/DDBJ databases">
        <title>Draft Genome Sequence of the Prevotella sp. BCRC 81118, Isolated from Human Feces.</title>
        <authorList>
            <person name="Huang C.-H."/>
        </authorList>
    </citation>
    <scope>NUCLEOTIDE SEQUENCE [LARGE SCALE GENOMIC DNA]</scope>
    <source>
        <strain evidence="5 6">BCRC 81118</strain>
    </source>
</reference>
<dbReference type="PANTHER" id="PTHR30265">
    <property type="entry name" value="RHO-INTERACTING TRANSCRIPTION TERMINATION FACTOR NUSG"/>
    <property type="match status" value="1"/>
</dbReference>
<evidence type="ECO:0000256" key="1">
    <source>
        <dbReference type="ARBA" id="ARBA00022814"/>
    </source>
</evidence>
<dbReference type="InterPro" id="IPR036735">
    <property type="entry name" value="NGN_dom_sf"/>
</dbReference>
<dbReference type="NCBIfam" id="NF033644">
    <property type="entry name" value="antiterm_UpxY"/>
    <property type="match status" value="1"/>
</dbReference>
<dbReference type="InterPro" id="IPR043425">
    <property type="entry name" value="NusG-like"/>
</dbReference>
<keyword evidence="2" id="KW-0805">Transcription regulation</keyword>
<keyword evidence="6" id="KW-1185">Reference proteome</keyword>
<protein>
    <submittedName>
        <fullName evidence="5">UpxY family transcription antiterminator</fullName>
    </submittedName>
</protein>
<feature type="domain" description="KOW" evidence="4">
    <location>
        <begin position="189"/>
        <end position="216"/>
    </location>
</feature>
<dbReference type="PANTHER" id="PTHR30265:SF4">
    <property type="entry name" value="KOW MOTIF FAMILY PROTEIN, EXPRESSED"/>
    <property type="match status" value="1"/>
</dbReference>
<dbReference type="Proteomes" id="UP000297872">
    <property type="component" value="Unassembled WGS sequence"/>
</dbReference>
<dbReference type="SUPFAM" id="SSF82679">
    <property type="entry name" value="N-utilization substance G protein NusG, N-terminal domain"/>
    <property type="match status" value="1"/>
</dbReference>
<dbReference type="AlphaFoldDB" id="A0A4Y8UPY9"/>
<organism evidence="5 6">
    <name type="scientific">Segatella hominis</name>
    <dbReference type="NCBI Taxonomy" id="2518605"/>
    <lineage>
        <taxon>Bacteria</taxon>
        <taxon>Pseudomonadati</taxon>
        <taxon>Bacteroidota</taxon>
        <taxon>Bacteroidia</taxon>
        <taxon>Bacteroidales</taxon>
        <taxon>Prevotellaceae</taxon>
        <taxon>Segatella</taxon>
    </lineage>
</organism>
<keyword evidence="3" id="KW-0804">Transcription</keyword>
<gene>
    <name evidence="5" type="ORF">EXN75_15925</name>
</gene>
<dbReference type="SMART" id="SM00739">
    <property type="entry name" value="KOW"/>
    <property type="match status" value="1"/>
</dbReference>
<accession>A0A4Y8UPY9</accession>
<evidence type="ECO:0000256" key="3">
    <source>
        <dbReference type="ARBA" id="ARBA00023163"/>
    </source>
</evidence>
<keyword evidence="1" id="KW-0889">Transcription antitermination</keyword>
<evidence type="ECO:0000256" key="2">
    <source>
        <dbReference type="ARBA" id="ARBA00023015"/>
    </source>
</evidence>
<comment type="caution">
    <text evidence="5">The sequence shown here is derived from an EMBL/GenBank/DDBJ whole genome shotgun (WGS) entry which is preliminary data.</text>
</comment>
<dbReference type="OrthoDB" id="1491263at2"/>
<dbReference type="InterPro" id="IPR006645">
    <property type="entry name" value="NGN-like_dom"/>
</dbReference>
<dbReference type="GO" id="GO:0031564">
    <property type="term" value="P:transcription antitermination"/>
    <property type="evidence" value="ECO:0007669"/>
    <property type="project" value="UniProtKB-KW"/>
</dbReference>
<evidence type="ECO:0000313" key="5">
    <source>
        <dbReference type="EMBL" id="TFH70906.1"/>
    </source>
</evidence>
<proteinExistence type="predicted"/>
<sequence length="247" mass="27691">MKVDERALKDVHTVGGGETPPCVGLTSNTLPKAQSTVSAESSQTGVSTRNAHIAVKPKAQKKEDTPHWYALRTTYGREKKAYDYITAKGITAFYPTIDTVKLINGKRKVVTESRLPNIFFAHGTEEQLKFFVYDNVNLPFLRFYYHHIHIGSRIEKTPLIVPDYQMESLKIACASDEDDVIIVSGEIQKFEKGQLVRVVKGEFEGFMGIVARHKGQQRVGIVVDNLLTVLTAYVPSAYCEVVKDKQK</sequence>
<dbReference type="Pfam" id="PF02357">
    <property type="entry name" value="NusG"/>
    <property type="match status" value="1"/>
</dbReference>
<dbReference type="RefSeq" id="WP_134844569.1">
    <property type="nucleotide sequence ID" value="NZ_SGVY01000071.1"/>
</dbReference>
<name>A0A4Y8UPY9_9BACT</name>
<dbReference type="CDD" id="cd09895">
    <property type="entry name" value="NGN_SP_UpxY"/>
    <property type="match status" value="1"/>
</dbReference>
<evidence type="ECO:0000313" key="6">
    <source>
        <dbReference type="Proteomes" id="UP000297872"/>
    </source>
</evidence>
<dbReference type="Gene3D" id="3.30.70.940">
    <property type="entry name" value="NusG, N-terminal domain"/>
    <property type="match status" value="1"/>
</dbReference>